<gene>
    <name evidence="2" type="ORF">NDU88_003685</name>
</gene>
<reference evidence="2" key="1">
    <citation type="journal article" date="2022" name="bioRxiv">
        <title>Sequencing and chromosome-scale assembly of the giantPleurodeles waltlgenome.</title>
        <authorList>
            <person name="Brown T."/>
            <person name="Elewa A."/>
            <person name="Iarovenko S."/>
            <person name="Subramanian E."/>
            <person name="Araus A.J."/>
            <person name="Petzold A."/>
            <person name="Susuki M."/>
            <person name="Suzuki K.-i.T."/>
            <person name="Hayashi T."/>
            <person name="Toyoda A."/>
            <person name="Oliveira C."/>
            <person name="Osipova E."/>
            <person name="Leigh N.D."/>
            <person name="Simon A."/>
            <person name="Yun M.H."/>
        </authorList>
    </citation>
    <scope>NUCLEOTIDE SEQUENCE</scope>
    <source>
        <strain evidence="2">20211129_DDA</strain>
        <tissue evidence="2">Liver</tissue>
    </source>
</reference>
<sequence>MIAPVELGLWPGGTSVLVIRWLSEKGALAGSSTCFMSQVSGTMVTAVKGSESMTRNVSWFRKVTFEDLAEGLAADDCSMARPVSDGDESQCPDVRKVVRDQSPPQFPVTSSPVVPLDGRHSQSHQYSLQPNPAPSQRLRDFVCLLSVSNV</sequence>
<organism evidence="2 3">
    <name type="scientific">Pleurodeles waltl</name>
    <name type="common">Iberian ribbed newt</name>
    <dbReference type="NCBI Taxonomy" id="8319"/>
    <lineage>
        <taxon>Eukaryota</taxon>
        <taxon>Metazoa</taxon>
        <taxon>Chordata</taxon>
        <taxon>Craniata</taxon>
        <taxon>Vertebrata</taxon>
        <taxon>Euteleostomi</taxon>
        <taxon>Amphibia</taxon>
        <taxon>Batrachia</taxon>
        <taxon>Caudata</taxon>
        <taxon>Salamandroidea</taxon>
        <taxon>Salamandridae</taxon>
        <taxon>Pleurodelinae</taxon>
        <taxon>Pleurodeles</taxon>
    </lineage>
</organism>
<evidence type="ECO:0000256" key="1">
    <source>
        <dbReference type="SAM" id="MobiDB-lite"/>
    </source>
</evidence>
<name>A0AAV7MT65_PLEWA</name>
<evidence type="ECO:0000313" key="2">
    <source>
        <dbReference type="EMBL" id="KAJ1106284.1"/>
    </source>
</evidence>
<comment type="caution">
    <text evidence="2">The sequence shown here is derived from an EMBL/GenBank/DDBJ whole genome shotgun (WGS) entry which is preliminary data.</text>
</comment>
<keyword evidence="3" id="KW-1185">Reference proteome</keyword>
<dbReference type="AlphaFoldDB" id="A0AAV7MT65"/>
<protein>
    <submittedName>
        <fullName evidence="2">Uncharacterized protein</fullName>
    </submittedName>
</protein>
<dbReference type="EMBL" id="JANPWB010000013">
    <property type="protein sequence ID" value="KAJ1106284.1"/>
    <property type="molecule type" value="Genomic_DNA"/>
</dbReference>
<proteinExistence type="predicted"/>
<accession>A0AAV7MT65</accession>
<feature type="region of interest" description="Disordered" evidence="1">
    <location>
        <begin position="98"/>
        <end position="133"/>
    </location>
</feature>
<evidence type="ECO:0000313" key="3">
    <source>
        <dbReference type="Proteomes" id="UP001066276"/>
    </source>
</evidence>
<dbReference type="Proteomes" id="UP001066276">
    <property type="component" value="Chromosome 9"/>
</dbReference>